<dbReference type="RefSeq" id="WP_377528704.1">
    <property type="nucleotide sequence ID" value="NZ_JBHTLD010000133.1"/>
</dbReference>
<dbReference type="EMBL" id="JBHTLD010000133">
    <property type="protein sequence ID" value="MFD1187343.1"/>
    <property type="molecule type" value="Genomic_DNA"/>
</dbReference>
<proteinExistence type="predicted"/>
<comment type="caution">
    <text evidence="1">The sequence shown here is derived from an EMBL/GenBank/DDBJ whole genome shotgun (WGS) entry which is preliminary data.</text>
</comment>
<gene>
    <name evidence="1" type="ORF">ACFQ2O_14090</name>
</gene>
<sequence length="379" mass="42891">MAKVGFASVAGAHGFRCGGPGGTHFSVTVVLVEEGNRREVEEGFRRIRERHFPGGDIRFGDGPLFEAQRQEFLEELKSLGFSFHALLVDKRKLHQKSPLQYKGTFYKFLSGLIYNNLYRTVPNLSIVADELGTPEFMESFRRYIHENHQVDLFSPATFTFSHAAEAGLLQLAGFLGESLNLFHAGLSAVDVEQELASQGAGVIRWPEGYVPYTVDTEGMAVDAQDEAVTAAAQLRARDYLERHAGSEDPVIRSRMVLVEYLLMVFTYNYRTRFIHTYELLQHLNSYKYESYTEHRFRSLVVGPVRDEGVLIVSSSAGYKLPCSTRDIFNFFNYYNQQIQPMLGRLAQCHRALELATGGELNVLGQPEYTGLRLLLDRLH</sequence>
<evidence type="ECO:0000313" key="2">
    <source>
        <dbReference type="Proteomes" id="UP001597094"/>
    </source>
</evidence>
<keyword evidence="2" id="KW-1185">Reference proteome</keyword>
<reference evidence="2" key="1">
    <citation type="journal article" date="2019" name="Int. J. Syst. Evol. Microbiol.">
        <title>The Global Catalogue of Microorganisms (GCM) 10K type strain sequencing project: providing services to taxonomists for standard genome sequencing and annotation.</title>
        <authorList>
            <consortium name="The Broad Institute Genomics Platform"/>
            <consortium name="The Broad Institute Genome Sequencing Center for Infectious Disease"/>
            <person name="Wu L."/>
            <person name="Ma J."/>
        </authorList>
    </citation>
    <scope>NUCLEOTIDE SEQUENCE [LARGE SCALE GENOMIC DNA]</scope>
    <source>
        <strain evidence="2">JCM 31319</strain>
    </source>
</reference>
<protein>
    <recommendedName>
        <fullName evidence="3">DUF3800 domain-containing protein</fullName>
    </recommendedName>
</protein>
<evidence type="ECO:0008006" key="3">
    <source>
        <dbReference type="Google" id="ProtNLM"/>
    </source>
</evidence>
<evidence type="ECO:0000313" key="1">
    <source>
        <dbReference type="EMBL" id="MFD1187343.1"/>
    </source>
</evidence>
<organism evidence="1 2">
    <name type="scientific">Pontibacter rugosus</name>
    <dbReference type="NCBI Taxonomy" id="1745966"/>
    <lineage>
        <taxon>Bacteria</taxon>
        <taxon>Pseudomonadati</taxon>
        <taxon>Bacteroidota</taxon>
        <taxon>Cytophagia</taxon>
        <taxon>Cytophagales</taxon>
        <taxon>Hymenobacteraceae</taxon>
        <taxon>Pontibacter</taxon>
    </lineage>
</organism>
<accession>A0ABW3SRZ5</accession>
<dbReference type="Proteomes" id="UP001597094">
    <property type="component" value="Unassembled WGS sequence"/>
</dbReference>
<name>A0ABW3SRZ5_9BACT</name>